<dbReference type="PANTHER" id="PTHR10083">
    <property type="entry name" value="KUNITZ-TYPE PROTEASE INHIBITOR-RELATED"/>
    <property type="match status" value="1"/>
</dbReference>
<keyword evidence="5" id="KW-1185">Reference proteome</keyword>
<evidence type="ECO:0000256" key="1">
    <source>
        <dbReference type="ARBA" id="ARBA00023157"/>
    </source>
</evidence>
<feature type="region of interest" description="Disordered" evidence="2">
    <location>
        <begin position="1"/>
        <end position="24"/>
    </location>
</feature>
<dbReference type="InterPro" id="IPR002223">
    <property type="entry name" value="Kunitz_BPTI"/>
</dbReference>
<keyword evidence="1" id="KW-1015">Disulfide bond</keyword>
<dbReference type="AlphaFoldDB" id="A0A9D4QVF3"/>
<dbReference type="Pfam" id="PF00014">
    <property type="entry name" value="Kunitz_BPTI"/>
    <property type="match status" value="5"/>
</dbReference>
<evidence type="ECO:0000313" key="5">
    <source>
        <dbReference type="Proteomes" id="UP000828390"/>
    </source>
</evidence>
<reference evidence="4" key="1">
    <citation type="journal article" date="2019" name="bioRxiv">
        <title>The Genome of the Zebra Mussel, Dreissena polymorpha: A Resource for Invasive Species Research.</title>
        <authorList>
            <person name="McCartney M.A."/>
            <person name="Auch B."/>
            <person name="Kono T."/>
            <person name="Mallez S."/>
            <person name="Zhang Y."/>
            <person name="Obille A."/>
            <person name="Becker A."/>
            <person name="Abrahante J.E."/>
            <person name="Garbe J."/>
            <person name="Badalamenti J.P."/>
            <person name="Herman A."/>
            <person name="Mangelson H."/>
            <person name="Liachko I."/>
            <person name="Sullivan S."/>
            <person name="Sone E.D."/>
            <person name="Koren S."/>
            <person name="Silverstein K.A.T."/>
            <person name="Beckman K.B."/>
            <person name="Gohl D.M."/>
        </authorList>
    </citation>
    <scope>NUCLEOTIDE SEQUENCE</scope>
    <source>
        <strain evidence="4">Duluth1</strain>
        <tissue evidence="4">Whole animal</tissue>
    </source>
</reference>
<dbReference type="PROSITE" id="PS50279">
    <property type="entry name" value="BPTI_KUNITZ_2"/>
    <property type="match status" value="4"/>
</dbReference>
<dbReference type="GO" id="GO:0005615">
    <property type="term" value="C:extracellular space"/>
    <property type="evidence" value="ECO:0007669"/>
    <property type="project" value="TreeGrafter"/>
</dbReference>
<dbReference type="EMBL" id="JAIWYP010000003">
    <property type="protein sequence ID" value="KAH3844438.1"/>
    <property type="molecule type" value="Genomic_DNA"/>
</dbReference>
<evidence type="ECO:0000256" key="2">
    <source>
        <dbReference type="SAM" id="MobiDB-lite"/>
    </source>
</evidence>
<dbReference type="SUPFAM" id="SSF57362">
    <property type="entry name" value="BPTI-like"/>
    <property type="match status" value="5"/>
</dbReference>
<dbReference type="InterPro" id="IPR020901">
    <property type="entry name" value="Prtase_inh_Kunz-CS"/>
</dbReference>
<feature type="domain" description="BPTI/Kunitz inhibitor" evidence="3">
    <location>
        <begin position="53"/>
        <end position="104"/>
    </location>
</feature>
<name>A0A9D4QVF3_DREPO</name>
<dbReference type="InterPro" id="IPR036880">
    <property type="entry name" value="Kunitz_BPTI_sf"/>
</dbReference>
<accession>A0A9D4QVF3</accession>
<dbReference type="PROSITE" id="PS00280">
    <property type="entry name" value="BPTI_KUNITZ_1"/>
    <property type="match status" value="2"/>
</dbReference>
<evidence type="ECO:0000313" key="4">
    <source>
        <dbReference type="EMBL" id="KAH3844438.1"/>
    </source>
</evidence>
<dbReference type="GO" id="GO:0004867">
    <property type="term" value="F:serine-type endopeptidase inhibitor activity"/>
    <property type="evidence" value="ECO:0007669"/>
    <property type="project" value="InterPro"/>
</dbReference>
<dbReference type="Proteomes" id="UP000828390">
    <property type="component" value="Unassembled WGS sequence"/>
</dbReference>
<organism evidence="4 5">
    <name type="scientific">Dreissena polymorpha</name>
    <name type="common">Zebra mussel</name>
    <name type="synonym">Mytilus polymorpha</name>
    <dbReference type="NCBI Taxonomy" id="45954"/>
    <lineage>
        <taxon>Eukaryota</taxon>
        <taxon>Metazoa</taxon>
        <taxon>Spiralia</taxon>
        <taxon>Lophotrochozoa</taxon>
        <taxon>Mollusca</taxon>
        <taxon>Bivalvia</taxon>
        <taxon>Autobranchia</taxon>
        <taxon>Heteroconchia</taxon>
        <taxon>Euheterodonta</taxon>
        <taxon>Imparidentia</taxon>
        <taxon>Neoheterodontei</taxon>
        <taxon>Myida</taxon>
        <taxon>Dreissenoidea</taxon>
        <taxon>Dreissenidae</taxon>
        <taxon>Dreissena</taxon>
    </lineage>
</organism>
<feature type="domain" description="BPTI/Kunitz inhibitor" evidence="3">
    <location>
        <begin position="115"/>
        <end position="166"/>
    </location>
</feature>
<dbReference type="PRINTS" id="PR00759">
    <property type="entry name" value="BASICPTASE"/>
</dbReference>
<sequence length="618" mass="68293">MLKAFANSLDPDETPQKVASHQDPNYNIVITEDDSTTTATNKVHTNYDSQGICRLNPDQGYSRSNLAVKWYYHHGNNTCYRFWYEGLGGNGNRFENETICLQTCYRRQNTEEETCSMPPMTGRDCKARMSRYYYDKSRGECLQFIYGGCGGNNNNFQSKADCERECRAGSSDKVIAVTEMALGDQEQDCRTSRYGCCSDGVTKARGDNQLGCPHPCKDSEFGCCPDGVTPAQGTDEDGCEDIDIVSGAGSLCDTLANGCCPDGVTPAKGPYNAGCDDDGKGVIMTTAMMSLCHAMMSRCQLYVDNPRTRDHGNSNRFKSEKECLTMCTGNVRPIVTTPTATPGPCRASLPRYFYNYNTGYCEQFSYGGSLKVPSVVLKHSLFTTFFPELTAAEGSCENNRLINVPLPSLMYFYNSQTGRCEEFQYNGCGGNRNRFVYCRAPRRPGLQQRTVAYPANFFAGSNDPDTRNCRTFRYGGCQGNRNNFATDQECTATCLNEVIPVTARPPVTRAPTPAAKEEDVCTLPLVQPCDNEARVADWGTFYYYNVASGECCEAFCNRDKVCQPLTYNSEVRCLPTWSAGRTPPAQTPVNSFCTVGVVVAPTDSTLKWHVRGNAGDSW</sequence>
<feature type="domain" description="BPTI/Kunitz inhibitor" evidence="3">
    <location>
        <begin position="387"/>
        <end position="435"/>
    </location>
</feature>
<dbReference type="SMART" id="SM00131">
    <property type="entry name" value="KU"/>
    <property type="match status" value="4"/>
</dbReference>
<gene>
    <name evidence="4" type="ORF">DPMN_086696</name>
</gene>
<dbReference type="FunFam" id="4.10.410.10:FF:000020">
    <property type="entry name" value="Collagen, type VI, alpha 3"/>
    <property type="match status" value="1"/>
</dbReference>
<dbReference type="CDD" id="cd00109">
    <property type="entry name" value="Kunitz-type"/>
    <property type="match status" value="3"/>
</dbReference>
<proteinExistence type="predicted"/>
<evidence type="ECO:0000259" key="3">
    <source>
        <dbReference type="PROSITE" id="PS50279"/>
    </source>
</evidence>
<protein>
    <recommendedName>
        <fullName evidence="3">BPTI/Kunitz inhibitor domain-containing protein</fullName>
    </recommendedName>
</protein>
<reference evidence="4" key="2">
    <citation type="submission" date="2020-11" db="EMBL/GenBank/DDBJ databases">
        <authorList>
            <person name="McCartney M.A."/>
            <person name="Auch B."/>
            <person name="Kono T."/>
            <person name="Mallez S."/>
            <person name="Becker A."/>
            <person name="Gohl D.M."/>
            <person name="Silverstein K.A.T."/>
            <person name="Koren S."/>
            <person name="Bechman K.B."/>
            <person name="Herman A."/>
            <person name="Abrahante J.E."/>
            <person name="Garbe J."/>
        </authorList>
    </citation>
    <scope>NUCLEOTIDE SEQUENCE</scope>
    <source>
        <strain evidence="4">Duluth1</strain>
        <tissue evidence="4">Whole animal</tissue>
    </source>
</reference>
<comment type="caution">
    <text evidence="4">The sequence shown here is derived from an EMBL/GenBank/DDBJ whole genome shotgun (WGS) entry which is preliminary data.</text>
</comment>
<dbReference type="Gene3D" id="4.10.410.10">
    <property type="entry name" value="Pancreatic trypsin inhibitor Kunitz domain"/>
    <property type="match status" value="5"/>
</dbReference>
<feature type="domain" description="BPTI/Kunitz inhibitor" evidence="3">
    <location>
        <begin position="438"/>
        <end position="494"/>
    </location>
</feature>
<dbReference type="InterPro" id="IPR050098">
    <property type="entry name" value="TFPI/VKTCI-like"/>
</dbReference>
<dbReference type="PANTHER" id="PTHR10083:SF374">
    <property type="entry name" value="BPTI_KUNITZ INHIBITOR DOMAIN-CONTAINING PROTEIN"/>
    <property type="match status" value="1"/>
</dbReference>